<evidence type="ECO:0000256" key="1">
    <source>
        <dbReference type="SAM" id="MobiDB-lite"/>
    </source>
</evidence>
<reference evidence="2 3" key="1">
    <citation type="submission" date="2019-07" db="EMBL/GenBank/DDBJ databases">
        <title>De Novo Assembly of kiwifruit Actinidia rufa.</title>
        <authorList>
            <person name="Sugita-Konishi S."/>
            <person name="Sato K."/>
            <person name="Mori E."/>
            <person name="Abe Y."/>
            <person name="Kisaki G."/>
            <person name="Hamano K."/>
            <person name="Suezawa K."/>
            <person name="Otani M."/>
            <person name="Fukuda T."/>
            <person name="Manabe T."/>
            <person name="Gomi K."/>
            <person name="Tabuchi M."/>
            <person name="Akimitsu K."/>
            <person name="Kataoka I."/>
        </authorList>
    </citation>
    <scope>NUCLEOTIDE SEQUENCE [LARGE SCALE GENOMIC DNA]</scope>
    <source>
        <strain evidence="3">cv. Fuchu</strain>
    </source>
</reference>
<dbReference type="EMBL" id="BJWL01000015">
    <property type="protein sequence ID" value="GFZ02314.1"/>
    <property type="molecule type" value="Genomic_DNA"/>
</dbReference>
<gene>
    <name evidence="2" type="ORF">Acr_15g0009220</name>
</gene>
<accession>A0A7J0FUR3</accession>
<feature type="region of interest" description="Disordered" evidence="1">
    <location>
        <begin position="1"/>
        <end position="114"/>
    </location>
</feature>
<organism evidence="2 3">
    <name type="scientific">Actinidia rufa</name>
    <dbReference type="NCBI Taxonomy" id="165716"/>
    <lineage>
        <taxon>Eukaryota</taxon>
        <taxon>Viridiplantae</taxon>
        <taxon>Streptophyta</taxon>
        <taxon>Embryophyta</taxon>
        <taxon>Tracheophyta</taxon>
        <taxon>Spermatophyta</taxon>
        <taxon>Magnoliopsida</taxon>
        <taxon>eudicotyledons</taxon>
        <taxon>Gunneridae</taxon>
        <taxon>Pentapetalae</taxon>
        <taxon>asterids</taxon>
        <taxon>Ericales</taxon>
        <taxon>Actinidiaceae</taxon>
        <taxon>Actinidia</taxon>
    </lineage>
</organism>
<comment type="caution">
    <text evidence="2">The sequence shown here is derived from an EMBL/GenBank/DDBJ whole genome shotgun (WGS) entry which is preliminary data.</text>
</comment>
<evidence type="ECO:0000313" key="2">
    <source>
        <dbReference type="EMBL" id="GFZ02314.1"/>
    </source>
</evidence>
<sequence>MFPNVGLTVPCNPSGRKAEQRRGSFAIQFGKLPKGTPIPPPGPNPRTNLRPPTSKGHSEGLHFGGSIAPSNPSGEKQEQRRGSLGIQFGKQPKDIPIPPPGSNPRTNLRTPTDEPVRMVAFWNVAKGRLTPPPSPTSTIHLGQPPPGLYNRNT</sequence>
<dbReference type="Proteomes" id="UP000585474">
    <property type="component" value="Unassembled WGS sequence"/>
</dbReference>
<keyword evidence="3" id="KW-1185">Reference proteome</keyword>
<protein>
    <submittedName>
        <fullName evidence="2">Uncharacterized protein</fullName>
    </submittedName>
</protein>
<dbReference type="AlphaFoldDB" id="A0A7J0FUR3"/>
<proteinExistence type="predicted"/>
<feature type="region of interest" description="Disordered" evidence="1">
    <location>
        <begin position="127"/>
        <end position="153"/>
    </location>
</feature>
<name>A0A7J0FUR3_9ERIC</name>
<evidence type="ECO:0000313" key="3">
    <source>
        <dbReference type="Proteomes" id="UP000585474"/>
    </source>
</evidence>